<keyword evidence="3" id="KW-1185">Reference proteome</keyword>
<organism evidence="2 3">
    <name type="scientific">Diplodia seriata</name>
    <dbReference type="NCBI Taxonomy" id="420778"/>
    <lineage>
        <taxon>Eukaryota</taxon>
        <taxon>Fungi</taxon>
        <taxon>Dikarya</taxon>
        <taxon>Ascomycota</taxon>
        <taxon>Pezizomycotina</taxon>
        <taxon>Dothideomycetes</taxon>
        <taxon>Dothideomycetes incertae sedis</taxon>
        <taxon>Botryosphaeriales</taxon>
        <taxon>Botryosphaeriaceae</taxon>
        <taxon>Diplodia</taxon>
    </lineage>
</organism>
<reference evidence="2 3" key="1">
    <citation type="submission" date="2024-02" db="EMBL/GenBank/DDBJ databases">
        <title>De novo assembly and annotation of 12 fungi associated with fruit tree decline syndrome in Ontario, Canada.</title>
        <authorList>
            <person name="Sulman M."/>
            <person name="Ellouze W."/>
            <person name="Ilyukhin E."/>
        </authorList>
    </citation>
    <scope>NUCLEOTIDE SEQUENCE [LARGE SCALE GENOMIC DNA]</scope>
    <source>
        <strain evidence="2 3">FDS-637</strain>
    </source>
</reference>
<evidence type="ECO:0000313" key="2">
    <source>
        <dbReference type="EMBL" id="KAL0258079.1"/>
    </source>
</evidence>
<name>A0ABR3CC17_9PEZI</name>
<proteinExistence type="predicted"/>
<evidence type="ECO:0000313" key="3">
    <source>
        <dbReference type="Proteomes" id="UP001430584"/>
    </source>
</evidence>
<comment type="caution">
    <text evidence="2">The sequence shown here is derived from an EMBL/GenBank/DDBJ whole genome shotgun (WGS) entry which is preliminary data.</text>
</comment>
<protein>
    <recommendedName>
        <fullName evidence="4">BTB domain-containing protein</fullName>
    </recommendedName>
</protein>
<accession>A0ABR3CC17</accession>
<dbReference type="EMBL" id="JAJVCZ030000007">
    <property type="protein sequence ID" value="KAL0258079.1"/>
    <property type="molecule type" value="Genomic_DNA"/>
</dbReference>
<dbReference type="RefSeq" id="XP_066631108.1">
    <property type="nucleotide sequence ID" value="XM_066778671.1"/>
</dbReference>
<dbReference type="Proteomes" id="UP001430584">
    <property type="component" value="Unassembled WGS sequence"/>
</dbReference>
<sequence length="250" mass="27788">MIDFIYTGKYSVFDQPDDKICRPEEPGHHKPKQSCPTKSSSSSSYPSHNTTPPAASTSEYARQMLAHADVYVVAEFFQVPALAKMAASVIDDELKARFADMLGVFPKLAQTICAGIPASADDDPSSCFSYFSTPKTLRGRVMKFGHQHMHAFTTADRLWDVLDEAPDFMEEAIEGMRLKLTVAANRISGLEDRVAALHITLGRYQAYKCPCGERFKMAMPTTAGVTVGCPRCKRTRLATTWDRKTYRLDA</sequence>
<dbReference type="GeneID" id="92011335"/>
<gene>
    <name evidence="2" type="ORF">SLS55_007250</name>
</gene>
<evidence type="ECO:0000256" key="1">
    <source>
        <dbReference type="SAM" id="MobiDB-lite"/>
    </source>
</evidence>
<feature type="region of interest" description="Disordered" evidence="1">
    <location>
        <begin position="17"/>
        <end position="56"/>
    </location>
</feature>
<feature type="compositionally biased region" description="Basic and acidic residues" evidence="1">
    <location>
        <begin position="17"/>
        <end position="28"/>
    </location>
</feature>
<evidence type="ECO:0008006" key="4">
    <source>
        <dbReference type="Google" id="ProtNLM"/>
    </source>
</evidence>
<feature type="compositionally biased region" description="Low complexity" evidence="1">
    <location>
        <begin position="33"/>
        <end position="53"/>
    </location>
</feature>